<organism evidence="1 2">
    <name type="scientific">Thermomonospora cellulosilytica</name>
    <dbReference type="NCBI Taxonomy" id="1411118"/>
    <lineage>
        <taxon>Bacteria</taxon>
        <taxon>Bacillati</taxon>
        <taxon>Actinomycetota</taxon>
        <taxon>Actinomycetes</taxon>
        <taxon>Streptosporangiales</taxon>
        <taxon>Thermomonosporaceae</taxon>
        <taxon>Thermomonospora</taxon>
    </lineage>
</organism>
<dbReference type="EMBL" id="JACJII010000001">
    <property type="protein sequence ID" value="MBA9001961.1"/>
    <property type="molecule type" value="Genomic_DNA"/>
</dbReference>
<dbReference type="Proteomes" id="UP000539313">
    <property type="component" value="Unassembled WGS sequence"/>
</dbReference>
<dbReference type="PROSITE" id="PS51257">
    <property type="entry name" value="PROKAR_LIPOPROTEIN"/>
    <property type="match status" value="1"/>
</dbReference>
<gene>
    <name evidence="1" type="ORF">HNR21_000843</name>
</gene>
<protein>
    <recommendedName>
        <fullName evidence="3">GerMN domain-containing protein</fullName>
    </recommendedName>
</protein>
<evidence type="ECO:0000313" key="2">
    <source>
        <dbReference type="Proteomes" id="UP000539313"/>
    </source>
</evidence>
<sequence length="171" mass="18072">MRRPRGIAPIMVAALLAAGCGIRPTGVVGAGDRPTVGARTGPITVYLVQGDLLVQSVRPGLPGHPYHALTQLGMPPTAHERARGLHSEIPVRSIVARADRHRPDEVSFEVEGDMITLRGLRRRGWTRLAQGQVVCTAAAIPGIAQVTLLFDDGSGAFLVCDNFSDLLSGPA</sequence>
<proteinExistence type="predicted"/>
<reference evidence="1 2" key="1">
    <citation type="submission" date="2020-08" db="EMBL/GenBank/DDBJ databases">
        <title>Sequencing the genomes of 1000 actinobacteria strains.</title>
        <authorList>
            <person name="Klenk H.-P."/>
        </authorList>
    </citation>
    <scope>NUCLEOTIDE SEQUENCE [LARGE SCALE GENOMIC DNA]</scope>
    <source>
        <strain evidence="1 2">DSM 45823</strain>
    </source>
</reference>
<name>A0A7W3MU77_9ACTN</name>
<accession>A0A7W3MU77</accession>
<comment type="caution">
    <text evidence="1">The sequence shown here is derived from an EMBL/GenBank/DDBJ whole genome shotgun (WGS) entry which is preliminary data.</text>
</comment>
<keyword evidence="2" id="KW-1185">Reference proteome</keyword>
<dbReference type="RefSeq" id="WP_182704129.1">
    <property type="nucleotide sequence ID" value="NZ_JACJII010000001.1"/>
</dbReference>
<evidence type="ECO:0000313" key="1">
    <source>
        <dbReference type="EMBL" id="MBA9001961.1"/>
    </source>
</evidence>
<dbReference type="AlphaFoldDB" id="A0A7W3MU77"/>
<evidence type="ECO:0008006" key="3">
    <source>
        <dbReference type="Google" id="ProtNLM"/>
    </source>
</evidence>